<evidence type="ECO:0000256" key="1">
    <source>
        <dbReference type="ARBA" id="ARBA00012678"/>
    </source>
</evidence>
<evidence type="ECO:0000256" key="2">
    <source>
        <dbReference type="ARBA" id="ARBA00015800"/>
    </source>
</evidence>
<keyword evidence="5" id="KW-0630">Potassium</keyword>
<dbReference type="SMART" id="SM01240">
    <property type="entry name" value="IMPDH"/>
    <property type="match status" value="1"/>
</dbReference>
<dbReference type="PANTHER" id="PTHR43170">
    <property type="entry name" value="GMP REDUCTASE"/>
    <property type="match status" value="1"/>
</dbReference>
<dbReference type="InterPro" id="IPR050139">
    <property type="entry name" value="GMP_reductase"/>
</dbReference>
<dbReference type="SUPFAM" id="SSF51412">
    <property type="entry name" value="Inosine monophosphate dehydrogenase (IMPDH)"/>
    <property type="match status" value="1"/>
</dbReference>
<organism evidence="11">
    <name type="scientific">viral metagenome</name>
    <dbReference type="NCBI Taxonomy" id="1070528"/>
    <lineage>
        <taxon>unclassified sequences</taxon>
        <taxon>metagenomes</taxon>
        <taxon>organismal metagenomes</taxon>
    </lineage>
</organism>
<evidence type="ECO:0000256" key="4">
    <source>
        <dbReference type="ARBA" id="ARBA00022857"/>
    </source>
</evidence>
<evidence type="ECO:0000256" key="6">
    <source>
        <dbReference type="ARBA" id="ARBA00023002"/>
    </source>
</evidence>
<dbReference type="CDD" id="cd00381">
    <property type="entry name" value="IMPDH"/>
    <property type="match status" value="1"/>
</dbReference>
<proteinExistence type="inferred from homology"/>
<evidence type="ECO:0000259" key="10">
    <source>
        <dbReference type="Pfam" id="PF00478"/>
    </source>
</evidence>
<evidence type="ECO:0000256" key="9">
    <source>
        <dbReference type="ARBA" id="ARBA00048616"/>
    </source>
</evidence>
<comment type="function">
    <text evidence="8">Catalyzes the irreversible NADPH-dependent deamination of GMP to IMP. It functions in the conversion of nucleobase, nucleoside and nucleotide derivatives of G to A nucleotides, and in maintaining the intracellular balance of A and G nucleotides.</text>
</comment>
<dbReference type="PIRSF" id="PIRSF000235">
    <property type="entry name" value="GMP_reductase"/>
    <property type="match status" value="1"/>
</dbReference>
<dbReference type="GO" id="GO:0009117">
    <property type="term" value="P:nucleotide metabolic process"/>
    <property type="evidence" value="ECO:0007669"/>
    <property type="project" value="InterPro"/>
</dbReference>
<comment type="catalytic activity">
    <reaction evidence="9">
        <text>IMP + NH4(+) + NADP(+) = GMP + NADPH + 2 H(+)</text>
        <dbReference type="Rhea" id="RHEA:17185"/>
        <dbReference type="ChEBI" id="CHEBI:15378"/>
        <dbReference type="ChEBI" id="CHEBI:28938"/>
        <dbReference type="ChEBI" id="CHEBI:57783"/>
        <dbReference type="ChEBI" id="CHEBI:58053"/>
        <dbReference type="ChEBI" id="CHEBI:58115"/>
        <dbReference type="ChEBI" id="CHEBI:58349"/>
        <dbReference type="EC" id="1.7.1.7"/>
    </reaction>
</comment>
<evidence type="ECO:0000256" key="5">
    <source>
        <dbReference type="ARBA" id="ARBA00022958"/>
    </source>
</evidence>
<protein>
    <recommendedName>
        <fullName evidence="2">GMP reductase</fullName>
        <ecNumber evidence="1">1.7.1.7</ecNumber>
    </recommendedName>
    <alternativeName>
        <fullName evidence="7">Guanosine 5'-monophosphate oxidoreductase</fullName>
    </alternativeName>
</protein>
<dbReference type="PANTHER" id="PTHR43170:SF5">
    <property type="entry name" value="GMP REDUCTASE"/>
    <property type="match status" value="1"/>
</dbReference>
<dbReference type="AlphaFoldDB" id="A0A6C0IUD0"/>
<reference evidence="11" key="1">
    <citation type="journal article" date="2020" name="Nature">
        <title>Giant virus diversity and host interactions through global metagenomics.</title>
        <authorList>
            <person name="Schulz F."/>
            <person name="Roux S."/>
            <person name="Paez-Espino D."/>
            <person name="Jungbluth S."/>
            <person name="Walsh D.A."/>
            <person name="Denef V.J."/>
            <person name="McMahon K.D."/>
            <person name="Konstantinidis K.T."/>
            <person name="Eloe-Fadrosh E.A."/>
            <person name="Kyrpides N.C."/>
            <person name="Woyke T."/>
        </authorList>
    </citation>
    <scope>NUCLEOTIDE SEQUENCE</scope>
    <source>
        <strain evidence="11">GVMAG-M-3300024261-8</strain>
    </source>
</reference>
<evidence type="ECO:0000256" key="8">
    <source>
        <dbReference type="ARBA" id="ARBA00037691"/>
    </source>
</evidence>
<accession>A0A6C0IUD0</accession>
<dbReference type="GO" id="GO:0046872">
    <property type="term" value="F:metal ion binding"/>
    <property type="evidence" value="ECO:0007669"/>
    <property type="project" value="UniProtKB-KW"/>
</dbReference>
<dbReference type="EMBL" id="MN740240">
    <property type="protein sequence ID" value="QHT95427.1"/>
    <property type="molecule type" value="Genomic_DNA"/>
</dbReference>
<dbReference type="InterPro" id="IPR005993">
    <property type="entry name" value="GMPR"/>
</dbReference>
<dbReference type="Pfam" id="PF00478">
    <property type="entry name" value="IMPDH"/>
    <property type="match status" value="1"/>
</dbReference>
<feature type="domain" description="IMP dehydrogenase/GMP reductase" evidence="10">
    <location>
        <begin position="10"/>
        <end position="341"/>
    </location>
</feature>
<name>A0A6C0IUD0_9ZZZZ</name>
<evidence type="ECO:0000256" key="3">
    <source>
        <dbReference type="ARBA" id="ARBA00022723"/>
    </source>
</evidence>
<keyword evidence="4" id="KW-0521">NADP</keyword>
<dbReference type="InterPro" id="IPR013785">
    <property type="entry name" value="Aldolase_TIM"/>
</dbReference>
<dbReference type="Gene3D" id="3.20.20.70">
    <property type="entry name" value="Aldolase class I"/>
    <property type="match status" value="1"/>
</dbReference>
<sequence length="348" mass="37968">MNKIESGEKLDFGHVLIRPKRSTINSRSLVSLEREFKFKYAECNWNGVPIISANMDTTGTFGVYECLKQHNIITAMHKFYTAQDYLDYQEANGGLNADYFMVSTGISDANFDNLCSILDSIQCKWICIDIANGYIDSLVKFCKKVRETYPDKIIVAGNVVTREMVEELILSGGVDVVKVGIGPGSACTTRLKTGVGMPQLSAVLECADAAHGVGGHIISDGGITCPGDMAKAFGAGGDFVMVGGQFAGHEQNPGEVMEDQSGKKYKAFHGMSSDKAQTTHFGKMNSYRASEGRVLKIPYKGDLNNTVLDYLGGLRSTCTYINAPTIKQMPKCTTFVRVSQQVNNYFGN</sequence>
<dbReference type="HAMAP" id="MF_00596">
    <property type="entry name" value="GMP_reduct_type1"/>
    <property type="match status" value="1"/>
</dbReference>
<dbReference type="GO" id="GO:0003920">
    <property type="term" value="F:GMP reductase activity"/>
    <property type="evidence" value="ECO:0007669"/>
    <property type="project" value="UniProtKB-EC"/>
</dbReference>
<evidence type="ECO:0000313" key="11">
    <source>
        <dbReference type="EMBL" id="QHT95427.1"/>
    </source>
</evidence>
<keyword evidence="6" id="KW-0560">Oxidoreductase</keyword>
<evidence type="ECO:0000256" key="7">
    <source>
        <dbReference type="ARBA" id="ARBA00030699"/>
    </source>
</evidence>
<dbReference type="InterPro" id="IPR001093">
    <property type="entry name" value="IMP_DH_GMPRt"/>
</dbReference>
<keyword evidence="3" id="KW-0479">Metal-binding</keyword>
<dbReference type="NCBIfam" id="NF003470">
    <property type="entry name" value="PRK05096.1"/>
    <property type="match status" value="1"/>
</dbReference>
<dbReference type="InterPro" id="IPR015875">
    <property type="entry name" value="IMP_DH/GMP_Rdtase_CS"/>
</dbReference>
<dbReference type="EC" id="1.7.1.7" evidence="1"/>
<dbReference type="PROSITE" id="PS00487">
    <property type="entry name" value="IMP_DH_GMP_RED"/>
    <property type="match status" value="1"/>
</dbReference>
<dbReference type="GO" id="GO:1902560">
    <property type="term" value="C:GMP reductase complex"/>
    <property type="evidence" value="ECO:0007669"/>
    <property type="project" value="InterPro"/>
</dbReference>